<dbReference type="GO" id="GO:0016020">
    <property type="term" value="C:membrane"/>
    <property type="evidence" value="ECO:0007669"/>
    <property type="project" value="UniProtKB-SubCell"/>
</dbReference>
<name>A0A7J6G4A3_CANSA</name>
<evidence type="ECO:0000256" key="1">
    <source>
        <dbReference type="RuleBase" id="RU362006"/>
    </source>
</evidence>
<dbReference type="EMBL" id="JAATIQ010000141">
    <property type="protein sequence ID" value="KAF4377811.1"/>
    <property type="molecule type" value="Genomic_DNA"/>
</dbReference>
<keyword evidence="1" id="KW-0472">Membrane</keyword>
<dbReference type="PANTHER" id="PTHR12300">
    <property type="entry name" value="HVA22-LIKE PROTEINS"/>
    <property type="match status" value="1"/>
</dbReference>
<dbReference type="AlphaFoldDB" id="A0A7J6G4A3"/>
<comment type="subcellular location">
    <subcellularLocation>
        <location evidence="1">Membrane</location>
        <topology evidence="1">Multi-pass membrane protein</topology>
    </subcellularLocation>
</comment>
<comment type="similarity">
    <text evidence="1">Belongs to the DP1 family.</text>
</comment>
<organism evidence="2 3">
    <name type="scientific">Cannabis sativa</name>
    <name type="common">Hemp</name>
    <name type="synonym">Marijuana</name>
    <dbReference type="NCBI Taxonomy" id="3483"/>
    <lineage>
        <taxon>Eukaryota</taxon>
        <taxon>Viridiplantae</taxon>
        <taxon>Streptophyta</taxon>
        <taxon>Embryophyta</taxon>
        <taxon>Tracheophyta</taxon>
        <taxon>Spermatophyta</taxon>
        <taxon>Magnoliopsida</taxon>
        <taxon>eudicotyledons</taxon>
        <taxon>Gunneridae</taxon>
        <taxon>Pentapetalae</taxon>
        <taxon>rosids</taxon>
        <taxon>fabids</taxon>
        <taxon>Rosales</taxon>
        <taxon>Cannabaceae</taxon>
        <taxon>Cannabis</taxon>
    </lineage>
</organism>
<dbReference type="Pfam" id="PF03134">
    <property type="entry name" value="TB2_DP1_HVA22"/>
    <property type="match status" value="2"/>
</dbReference>
<evidence type="ECO:0000313" key="3">
    <source>
        <dbReference type="Proteomes" id="UP000583929"/>
    </source>
</evidence>
<dbReference type="Proteomes" id="UP000583929">
    <property type="component" value="Unassembled WGS sequence"/>
</dbReference>
<feature type="transmembrane region" description="Helical" evidence="1">
    <location>
        <begin position="179"/>
        <end position="199"/>
    </location>
</feature>
<dbReference type="InterPro" id="IPR004345">
    <property type="entry name" value="TB2_DP1_HVA22"/>
</dbReference>
<protein>
    <recommendedName>
        <fullName evidence="1">HVA22-like protein</fullName>
    </recommendedName>
</protein>
<comment type="caution">
    <text evidence="2">The sequence shown here is derived from an EMBL/GenBank/DDBJ whole genome shotgun (WGS) entry which is preliminary data.</text>
</comment>
<keyword evidence="3" id="KW-1185">Reference proteome</keyword>
<dbReference type="PANTHER" id="PTHR12300:SF139">
    <property type="entry name" value="HVA22-LIKE PROTEIN E"/>
    <property type="match status" value="1"/>
</dbReference>
<feature type="transmembrane region" description="Helical" evidence="1">
    <location>
        <begin position="44"/>
        <end position="63"/>
    </location>
</feature>
<sequence>MGKFSTLVSQAHSLAGPSLSLIYPLYASVLALESTSKLDDEQWLAYWILYSFLTLVEMVMQPALEFIPIWYDVKLLFVGWLVLPQFKGAAFLYERFVREQLKKYRGTSSSSSSSSQTHKGKTAKESMRLIKEREAKVHIILPLKSFIPLQFVPCLTLLYPLYASVLAMESTTKKDDEQWLSYWILYSFITLVEMVMQPALELFPVWYDVKLVLMAWLVLPKFKGAKFLYKRFVREHIKKYTGKHKGELH</sequence>
<proteinExistence type="inferred from homology"/>
<keyword evidence="1" id="KW-0812">Transmembrane</keyword>
<feature type="transmembrane region" description="Helical" evidence="1">
    <location>
        <begin position="75"/>
        <end position="93"/>
    </location>
</feature>
<evidence type="ECO:0000313" key="2">
    <source>
        <dbReference type="EMBL" id="KAF4377811.1"/>
    </source>
</evidence>
<keyword evidence="1" id="KW-1133">Transmembrane helix</keyword>
<feature type="transmembrane region" description="Helical" evidence="1">
    <location>
        <begin position="146"/>
        <end position="167"/>
    </location>
</feature>
<accession>A0A7J6G4A3</accession>
<reference evidence="2 3" key="1">
    <citation type="journal article" date="2020" name="bioRxiv">
        <title>Sequence and annotation of 42 cannabis genomes reveals extensive copy number variation in cannabinoid synthesis and pathogen resistance genes.</title>
        <authorList>
            <person name="Mckernan K.J."/>
            <person name="Helbert Y."/>
            <person name="Kane L.T."/>
            <person name="Ebling H."/>
            <person name="Zhang L."/>
            <person name="Liu B."/>
            <person name="Eaton Z."/>
            <person name="Mclaughlin S."/>
            <person name="Kingan S."/>
            <person name="Baybayan P."/>
            <person name="Concepcion G."/>
            <person name="Jordan M."/>
            <person name="Riva A."/>
            <person name="Barbazuk W."/>
            <person name="Harkins T."/>
        </authorList>
    </citation>
    <scope>NUCLEOTIDE SEQUENCE [LARGE SCALE GENOMIC DNA]</scope>
    <source>
        <strain evidence="3">cv. Jamaican Lion 4</strain>
        <tissue evidence="2">Leaf</tissue>
    </source>
</reference>
<comment type="caution">
    <text evidence="1">Lacks conserved residue(s) required for the propagation of feature annotation.</text>
</comment>
<gene>
    <name evidence="2" type="ORF">G4B88_031477</name>
</gene>